<dbReference type="Gene3D" id="1.50.40.10">
    <property type="entry name" value="Mitochondrial carrier domain"/>
    <property type="match status" value="1"/>
</dbReference>
<keyword evidence="2" id="KW-0812">Transmembrane</keyword>
<keyword evidence="3" id="KW-0472">Membrane</keyword>
<dbReference type="InterPro" id="IPR023395">
    <property type="entry name" value="MCP_dom_sf"/>
</dbReference>
<dbReference type="Proteomes" id="UP000636800">
    <property type="component" value="Chromosome 1"/>
</dbReference>
<dbReference type="OrthoDB" id="342981at2759"/>
<protein>
    <submittedName>
        <fullName evidence="4">Uncharacterized protein</fullName>
    </submittedName>
</protein>
<name>A0A835RVI1_VANPL</name>
<evidence type="ECO:0000256" key="1">
    <source>
        <dbReference type="ARBA" id="ARBA00004141"/>
    </source>
</evidence>
<evidence type="ECO:0000256" key="3">
    <source>
        <dbReference type="ARBA" id="ARBA00023136"/>
    </source>
</evidence>
<comment type="caution">
    <text evidence="4">The sequence shown here is derived from an EMBL/GenBank/DDBJ whole genome shotgun (WGS) entry which is preliminary data.</text>
</comment>
<evidence type="ECO:0000313" key="5">
    <source>
        <dbReference type="Proteomes" id="UP000636800"/>
    </source>
</evidence>
<reference evidence="4 5" key="1">
    <citation type="journal article" date="2020" name="Nat. Food">
        <title>A phased Vanilla planifolia genome enables genetic improvement of flavour and production.</title>
        <authorList>
            <person name="Hasing T."/>
            <person name="Tang H."/>
            <person name="Brym M."/>
            <person name="Khazi F."/>
            <person name="Huang T."/>
            <person name="Chambers A.H."/>
        </authorList>
    </citation>
    <scope>NUCLEOTIDE SEQUENCE [LARGE SCALE GENOMIC DNA]</scope>
    <source>
        <tissue evidence="4">Leaf</tissue>
    </source>
</reference>
<gene>
    <name evidence="4" type="ORF">HPP92_004001</name>
</gene>
<sequence length="151" mass="16958">MPMPSGSGHALLRRLVALLPPFSSITNSPPARSSHFVLLPLPRRIFSFFGGNGRGEAQEQFRRLERHQALSQWRSLRLATCVIQPIDMVKVRIQLRQGSAVQVPKNMLAQEGFGAFYKVLQPLHREMGMVLLLKSPFSRCVREGELGVINV</sequence>
<comment type="subcellular location">
    <subcellularLocation>
        <location evidence="1">Membrane</location>
        <topology evidence="1">Multi-pass membrane protein</topology>
    </subcellularLocation>
</comment>
<dbReference type="SUPFAM" id="SSF103506">
    <property type="entry name" value="Mitochondrial carrier"/>
    <property type="match status" value="1"/>
</dbReference>
<dbReference type="AlphaFoldDB" id="A0A835RVI1"/>
<proteinExistence type="predicted"/>
<evidence type="ECO:0000256" key="2">
    <source>
        <dbReference type="ARBA" id="ARBA00022692"/>
    </source>
</evidence>
<organism evidence="4 5">
    <name type="scientific">Vanilla planifolia</name>
    <name type="common">Vanilla</name>
    <dbReference type="NCBI Taxonomy" id="51239"/>
    <lineage>
        <taxon>Eukaryota</taxon>
        <taxon>Viridiplantae</taxon>
        <taxon>Streptophyta</taxon>
        <taxon>Embryophyta</taxon>
        <taxon>Tracheophyta</taxon>
        <taxon>Spermatophyta</taxon>
        <taxon>Magnoliopsida</taxon>
        <taxon>Liliopsida</taxon>
        <taxon>Asparagales</taxon>
        <taxon>Orchidaceae</taxon>
        <taxon>Vanilloideae</taxon>
        <taxon>Vanilleae</taxon>
        <taxon>Vanilla</taxon>
    </lineage>
</organism>
<evidence type="ECO:0000313" key="4">
    <source>
        <dbReference type="EMBL" id="KAG0499310.1"/>
    </source>
</evidence>
<dbReference type="EMBL" id="JADCNL010000001">
    <property type="protein sequence ID" value="KAG0499310.1"/>
    <property type="molecule type" value="Genomic_DNA"/>
</dbReference>
<keyword evidence="5" id="KW-1185">Reference proteome</keyword>
<dbReference type="Pfam" id="PF00153">
    <property type="entry name" value="Mito_carr"/>
    <property type="match status" value="1"/>
</dbReference>
<dbReference type="InterPro" id="IPR018108">
    <property type="entry name" value="MCP_transmembrane"/>
</dbReference>
<accession>A0A835RVI1</accession>
<dbReference type="GO" id="GO:0016020">
    <property type="term" value="C:membrane"/>
    <property type="evidence" value="ECO:0007669"/>
    <property type="project" value="UniProtKB-SubCell"/>
</dbReference>